<dbReference type="Proteomes" id="UP000824540">
    <property type="component" value="Unassembled WGS sequence"/>
</dbReference>
<feature type="compositionally biased region" description="Basic and acidic residues" evidence="1">
    <location>
        <begin position="817"/>
        <end position="858"/>
    </location>
</feature>
<feature type="compositionally biased region" description="Pro residues" evidence="1">
    <location>
        <begin position="168"/>
        <end position="185"/>
    </location>
</feature>
<feature type="region of interest" description="Disordered" evidence="1">
    <location>
        <begin position="23"/>
        <end position="106"/>
    </location>
</feature>
<keyword evidence="3" id="KW-1185">Reference proteome</keyword>
<feature type="region of interest" description="Disordered" evidence="1">
    <location>
        <begin position="149"/>
        <end position="245"/>
    </location>
</feature>
<organism evidence="2 3">
    <name type="scientific">Albula glossodonta</name>
    <name type="common">roundjaw bonefish</name>
    <dbReference type="NCBI Taxonomy" id="121402"/>
    <lineage>
        <taxon>Eukaryota</taxon>
        <taxon>Metazoa</taxon>
        <taxon>Chordata</taxon>
        <taxon>Craniata</taxon>
        <taxon>Vertebrata</taxon>
        <taxon>Euteleostomi</taxon>
        <taxon>Actinopterygii</taxon>
        <taxon>Neopterygii</taxon>
        <taxon>Teleostei</taxon>
        <taxon>Albuliformes</taxon>
        <taxon>Albulidae</taxon>
        <taxon>Albula</taxon>
    </lineage>
</organism>
<feature type="compositionally biased region" description="Low complexity" evidence="1">
    <location>
        <begin position="615"/>
        <end position="626"/>
    </location>
</feature>
<feature type="compositionally biased region" description="Basic and acidic residues" evidence="1">
    <location>
        <begin position="452"/>
        <end position="501"/>
    </location>
</feature>
<evidence type="ECO:0000313" key="2">
    <source>
        <dbReference type="EMBL" id="KAG9335525.1"/>
    </source>
</evidence>
<feature type="region of interest" description="Disordered" evidence="1">
    <location>
        <begin position="260"/>
        <end position="873"/>
    </location>
</feature>
<accession>A0A8T2N535</accession>
<sequence>MAYIGGSCLGPSSLVLWRCQSISAPPPASSESHDFSGPPSWGRDKPEPKQVIAQPLPWEQRPPHPWEQPSRGHLHLKNNRPGGPSPNRPHQQQRGVRGVGPKGRRGSGVEVHIIIPVPEHHPLRGTCGTMLSSSLVSPPPQSRGFPGLMRGGPLKRPFHGEHPMLHQAPPPRRAPPPHRAPPPDHCPGLKRRSGSGAEQISSSEMQHFSPLEHSPHPRSHFPPPKQGYRGGSSWTPPDRKNGPADFQVVPIVSDSFMPGMGGFGYRSIQGPPSWPPARPPTHNPVGTSRNRSLPSPANHTSVPYSHAPYRTRPSVPHCHAPEGQRQQGKQDKHMLDAVGCGGGLDSQVLKQQQLNRLGEREGPRTPLDSSPSKTPSRPLPESSCHGNSPKRGTDQIHQQESPSPQALTPSPAPALGHRCTPSSGVQRSGPTPKPTSPSPRLSLQQNTKRHRTDGVAEERGKVGEEKGRERKQKEREQERQREGIERKEDHSKGQKEKRPEPHFSVCSAPTAAALSVIGQEEERRGRGNWLDPCSGTDPLKSHPHSTSNTPLPRPRPLGSPRAPELLPVSKPLCRDDPPASPPLLSRQGSPEPHCSEEEEEEEELGKRRPDPRHSPTPTLPQSLPLTAERHLDGQSDAAGGSRNPTPALPLRSDVSSVLKSLASVLQRQRHTHRGGPFSRAPPTAKVKHSSPSLVDSERGKKEPCTLPNPSDRVRKEGVEPERKREEEDGGKKRSMTTSAREERPSSSSSPLRVRCEVLLTRHDIPTGMVDRKDGGSRQRVKEKEKEREREKERRKRQRQREKEEDRKREKERRRRDREKDGKRERDRERHKKEGEKKHDRERKSSERERKRKGVEREGACSSSSSSAPSAGGRQVLGALALQGGEIRGVRERERGLALSPERKRRKEEQTPPAITTTAVTSMPTVTTTTPSMTAAALATITMATTPMAATTLASIITAAAPMTTATTVTITMDTITTKSTSTATVSTVTASTGTVSMASSSMATATDMGTASTAAVTKTSASTATTTTTMAAPTTITSVRHHTLGMAEFLKLKGLAHGPPRELKIRLIKVESGAAKAFIRHEEEEEEKRIPLGEISIKNTAAEVIQACRNFILLRNFTLHCDGQSHCARCRPCL</sequence>
<evidence type="ECO:0000256" key="1">
    <source>
        <dbReference type="SAM" id="MobiDB-lite"/>
    </source>
</evidence>
<feature type="compositionally biased region" description="Polar residues" evidence="1">
    <location>
        <begin position="284"/>
        <end position="303"/>
    </location>
</feature>
<evidence type="ECO:0000313" key="3">
    <source>
        <dbReference type="Proteomes" id="UP000824540"/>
    </source>
</evidence>
<feature type="compositionally biased region" description="Basic and acidic residues" evidence="1">
    <location>
        <begin position="604"/>
        <end position="613"/>
    </location>
</feature>
<gene>
    <name evidence="2" type="ORF">JZ751_004552</name>
</gene>
<feature type="compositionally biased region" description="Basic and acidic residues" evidence="1">
    <location>
        <begin position="753"/>
        <end position="791"/>
    </location>
</feature>
<protein>
    <submittedName>
        <fullName evidence="2">Uncharacterized protein</fullName>
    </submittedName>
</protein>
<feature type="region of interest" description="Disordered" evidence="1">
    <location>
        <begin position="891"/>
        <end position="915"/>
    </location>
</feature>
<dbReference type="OrthoDB" id="9950828at2759"/>
<comment type="caution">
    <text evidence="2">The sequence shown here is derived from an EMBL/GenBank/DDBJ whole genome shotgun (WGS) entry which is preliminary data.</text>
</comment>
<feature type="compositionally biased region" description="Polar residues" evidence="1">
    <location>
        <begin position="196"/>
        <end position="206"/>
    </location>
</feature>
<feature type="compositionally biased region" description="Pro residues" evidence="1">
    <location>
        <begin position="272"/>
        <end position="282"/>
    </location>
</feature>
<dbReference type="AlphaFoldDB" id="A0A8T2N535"/>
<feature type="compositionally biased region" description="Low complexity" evidence="1">
    <location>
        <begin position="652"/>
        <end position="665"/>
    </location>
</feature>
<feature type="compositionally biased region" description="Basic and acidic residues" evidence="1">
    <location>
        <begin position="711"/>
        <end position="731"/>
    </location>
</feature>
<reference evidence="2" key="1">
    <citation type="thesis" date="2021" institute="BYU ScholarsArchive" country="Provo, UT, USA">
        <title>Applications of and Algorithms for Genome Assembly and Genomic Analyses with an Emphasis on Marine Teleosts.</title>
        <authorList>
            <person name="Pickett B.D."/>
        </authorList>
    </citation>
    <scope>NUCLEOTIDE SEQUENCE</scope>
    <source>
        <strain evidence="2">HI-2016</strain>
    </source>
</reference>
<proteinExistence type="predicted"/>
<feature type="compositionally biased region" description="Polar residues" evidence="1">
    <location>
        <begin position="395"/>
        <end position="408"/>
    </location>
</feature>
<name>A0A8T2N535_9TELE</name>
<feature type="compositionally biased region" description="Low complexity" evidence="1">
    <location>
        <begin position="859"/>
        <end position="872"/>
    </location>
</feature>
<dbReference type="EMBL" id="JAFBMS010000118">
    <property type="protein sequence ID" value="KAG9335525.1"/>
    <property type="molecule type" value="Genomic_DNA"/>
</dbReference>